<dbReference type="AlphaFoldDB" id="A0A6C7E7X5"/>
<keyword evidence="1" id="KW-0812">Transmembrane</keyword>
<dbReference type="KEGG" id="aym:YM304_22160"/>
<keyword evidence="3" id="KW-1185">Reference proteome</keyword>
<dbReference type="RefSeq" id="WP_015441777.1">
    <property type="nucleotide sequence ID" value="NC_020520.1"/>
</dbReference>
<accession>A0A6C7E7X5</accession>
<dbReference type="EMBL" id="AP012057">
    <property type="protein sequence ID" value="BAN02530.1"/>
    <property type="molecule type" value="Genomic_DNA"/>
</dbReference>
<evidence type="ECO:0000313" key="2">
    <source>
        <dbReference type="EMBL" id="BAN02530.1"/>
    </source>
</evidence>
<evidence type="ECO:0000313" key="3">
    <source>
        <dbReference type="Proteomes" id="UP000011863"/>
    </source>
</evidence>
<keyword evidence="1" id="KW-0472">Membrane</keyword>
<protein>
    <submittedName>
        <fullName evidence="2">Uncharacterized protein</fullName>
    </submittedName>
</protein>
<proteinExistence type="predicted"/>
<evidence type="ECO:0000256" key="1">
    <source>
        <dbReference type="SAM" id="Phobius"/>
    </source>
</evidence>
<reference evidence="2 3" key="1">
    <citation type="journal article" date="2013" name="Int. J. Syst. Evol. Microbiol.">
        <title>Ilumatobacter nonamiense sp. nov. and Ilumatobacter coccineum sp. nov., isolated from seashore sand.</title>
        <authorList>
            <person name="Matsumoto A."/>
            <person name="Kasai H."/>
            <person name="Matsuo Y."/>
            <person name="Shizuri Y."/>
            <person name="Ichikawa N."/>
            <person name="Fujita N."/>
            <person name="Omura S."/>
            <person name="Takahashi Y."/>
        </authorList>
    </citation>
    <scope>NUCLEOTIDE SEQUENCE [LARGE SCALE GENOMIC DNA]</scope>
    <source>
        <strain evidence="3">NBRC 103263 / KCTC 29153 / YM16-304</strain>
    </source>
</reference>
<gene>
    <name evidence="2" type="ORF">YM304_22160</name>
</gene>
<keyword evidence="1" id="KW-1133">Transmembrane helix</keyword>
<dbReference type="Proteomes" id="UP000011863">
    <property type="component" value="Chromosome"/>
</dbReference>
<name>A0A6C7E7X5_ILUCY</name>
<organism evidence="2 3">
    <name type="scientific">Ilumatobacter coccineus (strain NBRC 103263 / KCTC 29153 / YM16-304)</name>
    <dbReference type="NCBI Taxonomy" id="1313172"/>
    <lineage>
        <taxon>Bacteria</taxon>
        <taxon>Bacillati</taxon>
        <taxon>Actinomycetota</taxon>
        <taxon>Acidimicrobiia</taxon>
        <taxon>Acidimicrobiales</taxon>
        <taxon>Ilumatobacteraceae</taxon>
        <taxon>Ilumatobacter</taxon>
    </lineage>
</organism>
<sequence length="64" mass="6864">MPRVQKLSVSSRNLIWFAIVLVVGVVVGLVAGWKVGLIAAVIALAVSEIVERSARRKRLAATQP</sequence>
<feature type="transmembrane region" description="Helical" evidence="1">
    <location>
        <begin position="14"/>
        <end position="47"/>
    </location>
</feature>